<organism evidence="2 3">
    <name type="scientific">Pseudomonas cremoris</name>
    <dbReference type="NCBI Taxonomy" id="2724178"/>
    <lineage>
        <taxon>Bacteria</taxon>
        <taxon>Pseudomonadati</taxon>
        <taxon>Pseudomonadota</taxon>
        <taxon>Gammaproteobacteria</taxon>
        <taxon>Pseudomonadales</taxon>
        <taxon>Pseudomonadaceae</taxon>
        <taxon>Pseudomonas</taxon>
    </lineage>
</organism>
<evidence type="ECO:0008006" key="5">
    <source>
        <dbReference type="Google" id="ProtNLM"/>
    </source>
</evidence>
<dbReference type="AlphaFoldDB" id="A0A7X1ATJ5"/>
<dbReference type="Proteomes" id="UP000520513">
    <property type="component" value="Unassembled WGS sequence"/>
</dbReference>
<gene>
    <name evidence="1" type="ORF">HF209_28655</name>
    <name evidence="2" type="ORF">HF257_31145</name>
</gene>
<evidence type="ECO:0000313" key="4">
    <source>
        <dbReference type="Proteomes" id="UP000534677"/>
    </source>
</evidence>
<evidence type="ECO:0000313" key="2">
    <source>
        <dbReference type="EMBL" id="MBC2410488.1"/>
    </source>
</evidence>
<dbReference type="EMBL" id="JAAXCZ010000021">
    <property type="protein sequence ID" value="MBC2384926.1"/>
    <property type="molecule type" value="Genomic_DNA"/>
</dbReference>
<evidence type="ECO:0000313" key="1">
    <source>
        <dbReference type="EMBL" id="MBC2384926.1"/>
    </source>
</evidence>
<dbReference type="Proteomes" id="UP000534677">
    <property type="component" value="Unassembled WGS sequence"/>
</dbReference>
<sequence>MPHTQQSTSRNANYAVAPAPRKHLAKRQIYPNSCGAAALLCAAKELGISQMPMYSGSMSEQLGVDTLELDNRCESDLYKITSGSTTHRKGETNLNKAGYSMPDNIVIAGRLLGLTMRVEKDQRLLAKALNSLYPKIEAELKAMGCPVVPPLHPLRLNELRLEALAVSVIGVPIGLHWVVLRPDGSYMDPGTGANYTDFSALNSGAKQAVSRTVGYYRSGISIVATRD</sequence>
<proteinExistence type="predicted"/>
<evidence type="ECO:0000313" key="3">
    <source>
        <dbReference type="Proteomes" id="UP000520513"/>
    </source>
</evidence>
<keyword evidence="4" id="KW-1185">Reference proteome</keyword>
<dbReference type="RefSeq" id="WP_185710396.1">
    <property type="nucleotide sequence ID" value="NZ_JAAXCY010000018.1"/>
</dbReference>
<reference evidence="3 4" key="1">
    <citation type="submission" date="2020-04" db="EMBL/GenBank/DDBJ databases">
        <title>Pseudomonas crami sp. nov., a novel proteolytic bacterial species isolated from cream.</title>
        <authorList>
            <person name="Hofmann K."/>
            <person name="Woller A."/>
            <person name="Huptas C."/>
            <person name="Wenning M."/>
            <person name="Scherer S."/>
            <person name="Doll E.V."/>
        </authorList>
    </citation>
    <scope>NUCLEOTIDE SEQUENCE [LARGE SCALE GENOMIC DNA]</scope>
    <source>
        <strain evidence="1 4">WS 5096</strain>
        <strain evidence="2 3">WS 5106</strain>
    </source>
</reference>
<protein>
    <recommendedName>
        <fullName evidence="5">Peptidase C39-like domain-containing protein</fullName>
    </recommendedName>
</protein>
<comment type="caution">
    <text evidence="2">The sequence shown here is derived from an EMBL/GenBank/DDBJ whole genome shotgun (WGS) entry which is preliminary data.</text>
</comment>
<dbReference type="Pfam" id="PF25855">
    <property type="entry name" value="IpaJ_protease"/>
    <property type="match status" value="1"/>
</dbReference>
<dbReference type="InterPro" id="IPR058988">
    <property type="entry name" value="IpaJ"/>
</dbReference>
<name>A0A7X1ATJ5_9PSED</name>
<dbReference type="EMBL" id="JAAXCY010000018">
    <property type="protein sequence ID" value="MBC2410488.1"/>
    <property type="molecule type" value="Genomic_DNA"/>
</dbReference>
<accession>A0A7X1ATJ5</accession>